<dbReference type="GO" id="GO:0005524">
    <property type="term" value="F:ATP binding"/>
    <property type="evidence" value="ECO:0007669"/>
    <property type="project" value="UniProtKB-KW"/>
</dbReference>
<dbReference type="InterPro" id="IPR029016">
    <property type="entry name" value="GAF-like_dom_sf"/>
</dbReference>
<dbReference type="Gene3D" id="1.10.287.130">
    <property type="match status" value="1"/>
</dbReference>
<feature type="coiled-coil region" evidence="6">
    <location>
        <begin position="366"/>
        <end position="411"/>
    </location>
</feature>
<dbReference type="RefSeq" id="WP_350240768.1">
    <property type="nucleotide sequence ID" value="NZ_CP158296.1"/>
</dbReference>
<dbReference type="SMART" id="SM00388">
    <property type="entry name" value="HisKA"/>
    <property type="match status" value="1"/>
</dbReference>
<comment type="catalytic activity">
    <reaction evidence="1">
        <text>ATP + protein L-histidine = ADP + protein N-phospho-L-histidine.</text>
        <dbReference type="EC" id="2.7.13.3"/>
    </reaction>
</comment>
<keyword evidence="9" id="KW-0614">Plasmid</keyword>
<dbReference type="SUPFAM" id="SSF47384">
    <property type="entry name" value="Homodimeric domain of signal transducing histidine kinase"/>
    <property type="match status" value="1"/>
</dbReference>
<keyword evidence="3" id="KW-0597">Phosphoprotein</keyword>
<dbReference type="PANTHER" id="PTHR42878:SF15">
    <property type="entry name" value="BACTERIOPHYTOCHROME"/>
    <property type="match status" value="1"/>
</dbReference>
<evidence type="ECO:0000256" key="1">
    <source>
        <dbReference type="ARBA" id="ARBA00000085"/>
    </source>
</evidence>
<feature type="domain" description="Histidine kinase" evidence="8">
    <location>
        <begin position="418"/>
        <end position="634"/>
    </location>
</feature>
<dbReference type="Gene3D" id="3.30.565.10">
    <property type="entry name" value="Histidine kinase-like ATPase, C-terminal domain"/>
    <property type="match status" value="1"/>
</dbReference>
<evidence type="ECO:0000256" key="3">
    <source>
        <dbReference type="ARBA" id="ARBA00022553"/>
    </source>
</evidence>
<keyword evidence="5" id="KW-0418">Kinase</keyword>
<evidence type="ECO:0000256" key="5">
    <source>
        <dbReference type="ARBA" id="ARBA00022777"/>
    </source>
</evidence>
<dbReference type="InterPro" id="IPR003018">
    <property type="entry name" value="GAF"/>
</dbReference>
<dbReference type="Gene3D" id="3.30.450.40">
    <property type="match status" value="2"/>
</dbReference>
<dbReference type="FunFam" id="3.30.565.10:FF:000006">
    <property type="entry name" value="Sensor histidine kinase WalK"/>
    <property type="match status" value="1"/>
</dbReference>
<keyword evidence="4" id="KW-0808">Transferase</keyword>
<dbReference type="InterPro" id="IPR036890">
    <property type="entry name" value="HATPase_C_sf"/>
</dbReference>
<evidence type="ECO:0000256" key="7">
    <source>
        <dbReference type="SAM" id="MobiDB-lite"/>
    </source>
</evidence>
<evidence type="ECO:0000256" key="6">
    <source>
        <dbReference type="SAM" id="Coils"/>
    </source>
</evidence>
<dbReference type="KEGG" id="dsc:ABOD76_01070"/>
<dbReference type="PRINTS" id="PR00344">
    <property type="entry name" value="BCTRLSENSOR"/>
</dbReference>
<dbReference type="InterPro" id="IPR004358">
    <property type="entry name" value="Sig_transdc_His_kin-like_C"/>
</dbReference>
<dbReference type="SMART" id="SM00065">
    <property type="entry name" value="GAF"/>
    <property type="match status" value="2"/>
</dbReference>
<dbReference type="InterPro" id="IPR050351">
    <property type="entry name" value="BphY/WalK/GraS-like"/>
</dbReference>
<dbReference type="GO" id="GO:0000155">
    <property type="term" value="F:phosphorelay sensor kinase activity"/>
    <property type="evidence" value="ECO:0007669"/>
    <property type="project" value="InterPro"/>
</dbReference>
<dbReference type="CDD" id="cd00082">
    <property type="entry name" value="HisKA"/>
    <property type="match status" value="1"/>
</dbReference>
<evidence type="ECO:0000256" key="2">
    <source>
        <dbReference type="ARBA" id="ARBA00012438"/>
    </source>
</evidence>
<dbReference type="SUPFAM" id="SSF55781">
    <property type="entry name" value="GAF domain-like"/>
    <property type="match status" value="2"/>
</dbReference>
<organism evidence="9">
    <name type="scientific">Deinococcus sonorensis KR-87</name>
    <dbReference type="NCBI Taxonomy" id="694439"/>
    <lineage>
        <taxon>Bacteria</taxon>
        <taxon>Thermotogati</taxon>
        <taxon>Deinococcota</taxon>
        <taxon>Deinococci</taxon>
        <taxon>Deinococcales</taxon>
        <taxon>Deinococcaceae</taxon>
        <taxon>Deinococcus</taxon>
    </lineage>
</organism>
<evidence type="ECO:0000313" key="9">
    <source>
        <dbReference type="EMBL" id="XBV83348.1"/>
    </source>
</evidence>
<dbReference type="EC" id="2.7.13.3" evidence="2"/>
<dbReference type="PANTHER" id="PTHR42878">
    <property type="entry name" value="TWO-COMPONENT HISTIDINE KINASE"/>
    <property type="match status" value="1"/>
</dbReference>
<dbReference type="EMBL" id="CP158296">
    <property type="protein sequence ID" value="XBV83348.1"/>
    <property type="molecule type" value="Genomic_DNA"/>
</dbReference>
<dbReference type="Pfam" id="PF00512">
    <property type="entry name" value="HisKA"/>
    <property type="match status" value="1"/>
</dbReference>
<dbReference type="InterPro" id="IPR003594">
    <property type="entry name" value="HATPase_dom"/>
</dbReference>
<dbReference type="Pfam" id="PF13185">
    <property type="entry name" value="GAF_2"/>
    <property type="match status" value="1"/>
</dbReference>
<keyword evidence="9" id="KW-0067">ATP-binding</keyword>
<dbReference type="SMART" id="SM00387">
    <property type="entry name" value="HATPase_c"/>
    <property type="match status" value="1"/>
</dbReference>
<reference evidence="9" key="1">
    <citation type="submission" date="2024-06" db="EMBL/GenBank/DDBJ databases">
        <title>Draft Genome Sequence of Deinococcus sonorensis Type Strain KR-87, a Biofilm Producing Representative of the Genus Deinococcus.</title>
        <authorList>
            <person name="Boren L.S."/>
            <person name="Grosso R.A."/>
            <person name="Hugenberg-Cox A.N."/>
            <person name="Hill J.T.E."/>
            <person name="Albert C.M."/>
            <person name="Tuohy J.M."/>
        </authorList>
    </citation>
    <scope>NUCLEOTIDE SEQUENCE</scope>
    <source>
        <strain evidence="9">KR-87</strain>
        <plasmid evidence="9">pDson04</plasmid>
    </source>
</reference>
<feature type="compositionally biased region" description="Pro residues" evidence="7">
    <location>
        <begin position="1"/>
        <end position="12"/>
    </location>
</feature>
<dbReference type="AlphaFoldDB" id="A0AAU7U4E5"/>
<geneLocation type="plasmid" evidence="9">
    <name>pDson04</name>
</geneLocation>
<dbReference type="InterPro" id="IPR003661">
    <property type="entry name" value="HisK_dim/P_dom"/>
</dbReference>
<dbReference type="InterPro" id="IPR036097">
    <property type="entry name" value="HisK_dim/P_sf"/>
</dbReference>
<dbReference type="GO" id="GO:0000156">
    <property type="term" value="F:phosphorelay response regulator activity"/>
    <property type="evidence" value="ECO:0007669"/>
    <property type="project" value="TreeGrafter"/>
</dbReference>
<keyword evidence="6" id="KW-0175">Coiled coil</keyword>
<accession>A0AAU7U4E5</accession>
<dbReference type="GO" id="GO:0007234">
    <property type="term" value="P:osmosensory signaling via phosphorelay pathway"/>
    <property type="evidence" value="ECO:0007669"/>
    <property type="project" value="TreeGrafter"/>
</dbReference>
<proteinExistence type="predicted"/>
<feature type="compositionally biased region" description="Low complexity" evidence="7">
    <location>
        <begin position="13"/>
        <end position="25"/>
    </location>
</feature>
<dbReference type="InterPro" id="IPR005467">
    <property type="entry name" value="His_kinase_dom"/>
</dbReference>
<dbReference type="Pfam" id="PF01590">
    <property type="entry name" value="GAF"/>
    <property type="match status" value="1"/>
</dbReference>
<name>A0AAU7U4E5_9DEIO</name>
<sequence length="639" mass="70722">MSQLPPRPPVPSPAASDTAPSTSTAGHVEAWARVTRALGEAATPHQVILAVVHEGIQALGADGGTVALPTPDGQALQINEYSGYDARAMAPWRTLPLTLHTPSTAAFQQQRPLFIEEPEQAGREYPSLVEMLQRFSGSMVALPLLAPQRVLGVLLLTFTQQRHFDATDRTFLIALAGQCAQALERSEALQQARQLNEQLSFLAQASEVLSSSLNLDETLDSIARLMVPRLTDWCAIYLPAPDGLLHPVTVVHQDPSMVQFLRQFIERNPVHNSPDNGTGRVFITGEPELVPVITDEMYDALPQSEDWKDDVRRLQLRSVITVPMTAGGRVVGVLGLARTSLDRVYGPEDVAFALEVAGRAGYAVENARLYGQAQQELQERQRAQQELDAANTRLEERVRERTAELETVNGELEAFTHSASHDLRTPLRHVVSFADLLERHQQRQESQDERSRMLLGQIQQAARRMNASLDGLLTLSRASRMPLEFRPVDLAQLMEDTIEALRPETEGREVSWDLGPLPPVDGDATLLRLVVQNLLGNAVKYTRPRDRAVIRVTGREEGERVVVSIEDNGVGFDPQYADRLFGAFQRLHHPQQFEGTGIGLTNVRRIVTRHGGQIWAEGRPEAGATFSFSLPRTHPGRND</sequence>
<dbReference type="GO" id="GO:0030295">
    <property type="term" value="F:protein kinase activator activity"/>
    <property type="evidence" value="ECO:0007669"/>
    <property type="project" value="TreeGrafter"/>
</dbReference>
<protein>
    <recommendedName>
        <fullName evidence="2">histidine kinase</fullName>
        <ecNumber evidence="2">2.7.13.3</ecNumber>
    </recommendedName>
</protein>
<dbReference type="PROSITE" id="PS50109">
    <property type="entry name" value="HIS_KIN"/>
    <property type="match status" value="1"/>
</dbReference>
<feature type="region of interest" description="Disordered" evidence="7">
    <location>
        <begin position="1"/>
        <end position="25"/>
    </location>
</feature>
<dbReference type="SUPFAM" id="SSF55874">
    <property type="entry name" value="ATPase domain of HSP90 chaperone/DNA topoisomerase II/histidine kinase"/>
    <property type="match status" value="1"/>
</dbReference>
<dbReference type="Pfam" id="PF02518">
    <property type="entry name" value="HATPase_c"/>
    <property type="match status" value="1"/>
</dbReference>
<gene>
    <name evidence="9" type="ORF">ABOD76_01070</name>
</gene>
<keyword evidence="9" id="KW-0547">Nucleotide-binding</keyword>
<evidence type="ECO:0000256" key="4">
    <source>
        <dbReference type="ARBA" id="ARBA00022679"/>
    </source>
</evidence>
<evidence type="ECO:0000259" key="8">
    <source>
        <dbReference type="PROSITE" id="PS50109"/>
    </source>
</evidence>